<keyword evidence="2" id="KW-1185">Reference proteome</keyword>
<proteinExistence type="predicted"/>
<protein>
    <recommendedName>
        <fullName evidence="3">CBM-cenC domain-containing protein</fullName>
    </recommendedName>
</protein>
<name>A0A0F3IFJ8_9GAMM</name>
<evidence type="ECO:0000313" key="1">
    <source>
        <dbReference type="EMBL" id="KJV05313.1"/>
    </source>
</evidence>
<comment type="caution">
    <text evidence="1">The sequence shown here is derived from an EMBL/GenBank/DDBJ whole genome shotgun (WGS) entry which is preliminary data.</text>
</comment>
<sequence>MVFKASKNIDSGSHEFKKLLEQQQPYAWIHAPGRTQAKLSATKSKLPNKIMTLQDAYGGIGNSELSTIWPGHLLYKAGTLLNNNLSANDDTLLVQDISRISNNPNRANKAKKKMALTIYALDENGKPDWSRTEHLMLEKIHNGKIKVRRGQWNTKPLAFKAGKAVVASHMMYWTNQFQLNFSLDCPRGGPDNLTAAEWFARTMAKRVLDSNADGIEFDVTRWTWGYPERSPMDANNDLIPDYGYLNGVNSFGLGGQVFFRELRKLLGPDKIIQADSNDAIAGARGWNYLNGIQMEAFPMTNDYDRFSQAFLHLRLWSENAQVTPKVSYPFTKGPTTVFAQAYMPNGAKTDFRFRVGFAAACLTNMPHAFASLKKGKFDPANAEENDSDDDKQFGVFNWDEYHGGELHNWSWLGRPISPAHQDLSDMDANNLLAQASWEWVTDKSFTAETIQSGTSYNATIKAVPPTALPEKLRQGIQLMPKNINLKLTPGHGYTLEFEARGDDSWNYANQKFDHVPRLITITGAVTGKKETPLAVLADAQWRTYKLSFIANNSSLTTPVFGVSEQIGKTEIRNIKLYSGSSERWSREFENGLVLLNMTNTPWQANVKKNYYKRLKGSQAPEVNNGESVDSTITVPARDAIFLVKK</sequence>
<organism evidence="1 2">
    <name type="scientific">Methylocucumis oryzae</name>
    <dbReference type="NCBI Taxonomy" id="1632867"/>
    <lineage>
        <taxon>Bacteria</taxon>
        <taxon>Pseudomonadati</taxon>
        <taxon>Pseudomonadota</taxon>
        <taxon>Gammaproteobacteria</taxon>
        <taxon>Methylococcales</taxon>
        <taxon>Methylococcaceae</taxon>
        <taxon>Methylocucumis</taxon>
    </lineage>
</organism>
<evidence type="ECO:0000313" key="2">
    <source>
        <dbReference type="Proteomes" id="UP000033684"/>
    </source>
</evidence>
<accession>A0A0F3IFJ8</accession>
<reference evidence="1 2" key="2">
    <citation type="journal article" date="2016" name="Microb. Ecol.">
        <title>Genome Characteristics of a Novel Type I Methanotroph (Sn10-6) Isolated from a Flooded Indian Rice Field.</title>
        <authorList>
            <person name="Rahalkar M.C."/>
            <person name="Pandit P.S."/>
            <person name="Dhakephalkar P.K."/>
            <person name="Pore S."/>
            <person name="Arora P."/>
            <person name="Kapse N."/>
        </authorList>
    </citation>
    <scope>NUCLEOTIDE SEQUENCE [LARGE SCALE GENOMIC DNA]</scope>
    <source>
        <strain evidence="1 2">Sn10-6</strain>
    </source>
</reference>
<dbReference type="Proteomes" id="UP000033684">
    <property type="component" value="Unassembled WGS sequence"/>
</dbReference>
<gene>
    <name evidence="1" type="ORF">VZ94_19105</name>
</gene>
<evidence type="ECO:0008006" key="3">
    <source>
        <dbReference type="Google" id="ProtNLM"/>
    </source>
</evidence>
<reference evidence="2" key="1">
    <citation type="submission" date="2015-03" db="EMBL/GenBank/DDBJ databases">
        <title>Draft genome sequence of a novel methanotroph (Sn10-6) isolated from flooded ricefield rhizosphere in India.</title>
        <authorList>
            <person name="Pandit P.S."/>
            <person name="Pore S.D."/>
            <person name="Arora P."/>
            <person name="Kapse N.G."/>
            <person name="Dhakephalkar P.K."/>
            <person name="Rahalkar M.C."/>
        </authorList>
    </citation>
    <scope>NUCLEOTIDE SEQUENCE [LARGE SCALE GENOMIC DNA]</scope>
    <source>
        <strain evidence="2">Sn10-6</strain>
    </source>
</reference>
<dbReference type="EMBL" id="LAJX01000250">
    <property type="protein sequence ID" value="KJV05313.1"/>
    <property type="molecule type" value="Genomic_DNA"/>
</dbReference>
<dbReference type="AlphaFoldDB" id="A0A0F3IFJ8"/>